<proteinExistence type="predicted"/>
<comment type="caution">
    <text evidence="4">The sequence shown here is derived from an EMBL/GenBank/DDBJ whole genome shotgun (WGS) entry which is preliminary data.</text>
</comment>
<gene>
    <name evidence="4" type="primary">rpsP</name>
    <name evidence="4" type="ORF">COU95_03220</name>
</gene>
<dbReference type="Gene3D" id="3.30.1320.10">
    <property type="match status" value="1"/>
</dbReference>
<dbReference type="GO" id="GO:1990904">
    <property type="term" value="C:ribonucleoprotein complex"/>
    <property type="evidence" value="ECO:0007669"/>
    <property type="project" value="UniProtKB-KW"/>
</dbReference>
<reference evidence="5" key="1">
    <citation type="submission" date="2017-09" db="EMBL/GenBank/DDBJ databases">
        <title>Depth-based differentiation of microbial function through sediment-hosted aquifers and enrichment of novel symbionts in the deep terrestrial subsurface.</title>
        <authorList>
            <person name="Probst A.J."/>
            <person name="Ladd B."/>
            <person name="Jarett J.K."/>
            <person name="Geller-Mcgrath D.E."/>
            <person name="Sieber C.M.K."/>
            <person name="Emerson J.B."/>
            <person name="Anantharaman K."/>
            <person name="Thomas B.C."/>
            <person name="Malmstrom R."/>
            <person name="Stieglmeier M."/>
            <person name="Klingl A."/>
            <person name="Woyke T."/>
            <person name="Ryan C.M."/>
            <person name="Banfield J.F."/>
        </authorList>
    </citation>
    <scope>NUCLEOTIDE SEQUENCE [LARGE SCALE GENOMIC DNA]</scope>
</reference>
<evidence type="ECO:0000313" key="4">
    <source>
        <dbReference type="EMBL" id="PJE67291.1"/>
    </source>
</evidence>
<protein>
    <recommendedName>
        <fullName evidence="3">30S ribosomal protein S16</fullName>
    </recommendedName>
</protein>
<dbReference type="GO" id="GO:0005840">
    <property type="term" value="C:ribosome"/>
    <property type="evidence" value="ECO:0007669"/>
    <property type="project" value="UniProtKB-KW"/>
</dbReference>
<evidence type="ECO:0000256" key="1">
    <source>
        <dbReference type="ARBA" id="ARBA00022980"/>
    </source>
</evidence>
<evidence type="ECO:0000313" key="5">
    <source>
        <dbReference type="Proteomes" id="UP000231474"/>
    </source>
</evidence>
<dbReference type="GO" id="GO:0003735">
    <property type="term" value="F:structural constituent of ribosome"/>
    <property type="evidence" value="ECO:0007669"/>
    <property type="project" value="InterPro"/>
</dbReference>
<dbReference type="NCBIfam" id="TIGR00002">
    <property type="entry name" value="S16"/>
    <property type="match status" value="1"/>
</dbReference>
<evidence type="ECO:0000256" key="2">
    <source>
        <dbReference type="ARBA" id="ARBA00023274"/>
    </source>
</evidence>
<dbReference type="InterPro" id="IPR023803">
    <property type="entry name" value="Ribosomal_bS16_dom_sf"/>
</dbReference>
<dbReference type="EMBL" id="PFEK01000064">
    <property type="protein sequence ID" value="PJE67291.1"/>
    <property type="molecule type" value="Genomic_DNA"/>
</dbReference>
<dbReference type="AlphaFoldDB" id="A0A2M8L2X3"/>
<dbReference type="GO" id="GO:0005737">
    <property type="term" value="C:cytoplasm"/>
    <property type="evidence" value="ECO:0007669"/>
    <property type="project" value="UniProtKB-ARBA"/>
</dbReference>
<accession>A0A2M8L2X3</accession>
<dbReference type="Proteomes" id="UP000231474">
    <property type="component" value="Unassembled WGS sequence"/>
</dbReference>
<keyword evidence="1 4" id="KW-0689">Ribosomal protein</keyword>
<evidence type="ECO:0000256" key="3">
    <source>
        <dbReference type="ARBA" id="ARBA00035310"/>
    </source>
</evidence>
<name>A0A2M8L2X3_9BACT</name>
<dbReference type="Pfam" id="PF00886">
    <property type="entry name" value="Ribosomal_S16"/>
    <property type="match status" value="1"/>
</dbReference>
<keyword evidence="2" id="KW-0687">Ribonucleoprotein</keyword>
<dbReference type="GO" id="GO:0006412">
    <property type="term" value="P:translation"/>
    <property type="evidence" value="ECO:0007669"/>
    <property type="project" value="InterPro"/>
</dbReference>
<sequence length="72" mass="8136">MSLKIRLAKTKTARVFRIVVGETRSKRDGKAIDILGNATLSKTPQVKIDNQKYQKWLLKGAKPTKSVQKLLK</sequence>
<organism evidence="4 5">
    <name type="scientific">Candidatus Shapirobacteria bacterium CG10_big_fil_rev_8_21_14_0_10_40_9</name>
    <dbReference type="NCBI Taxonomy" id="1974888"/>
    <lineage>
        <taxon>Bacteria</taxon>
        <taxon>Candidatus Shapironibacteriota</taxon>
    </lineage>
</organism>
<dbReference type="SUPFAM" id="SSF54565">
    <property type="entry name" value="Ribosomal protein S16"/>
    <property type="match status" value="1"/>
</dbReference>
<dbReference type="InterPro" id="IPR000307">
    <property type="entry name" value="Ribosomal_bS16"/>
</dbReference>